<sequence length="230" mass="23616">MSKTAVITGGFGSLGVAVGQAFVQAGWQVALVDRAPSASPALVKAFDGQLLLGDVDLADLTAAGNALNDVGRRFGTVDALINVAGGFRWETLEEGDLATWDLLYQMNLRTAATACKAALGHLKASPAGRIINISAGAAHKAAMGMGAYAASKAGVMRLTEALADELKDHGVTVNAVLPSIIDTAQNRADMADADFTRWVRPLQIAEVILFLASDAAAAVTGASIAVNGRV</sequence>
<dbReference type="PROSITE" id="PS00061">
    <property type="entry name" value="ADH_SHORT"/>
    <property type="match status" value="1"/>
</dbReference>
<dbReference type="Proteomes" id="UP001236748">
    <property type="component" value="Chromosome"/>
</dbReference>
<proteinExistence type="inferred from homology"/>
<dbReference type="Gene3D" id="3.40.50.720">
    <property type="entry name" value="NAD(P)-binding Rossmann-like Domain"/>
    <property type="match status" value="1"/>
</dbReference>
<dbReference type="PANTHER" id="PTHR42760:SF135">
    <property type="entry name" value="BLL7886 PROTEIN"/>
    <property type="match status" value="1"/>
</dbReference>
<evidence type="ECO:0000313" key="3">
    <source>
        <dbReference type="EMBL" id="WLH05039.1"/>
    </source>
</evidence>
<dbReference type="PANTHER" id="PTHR42760">
    <property type="entry name" value="SHORT-CHAIN DEHYDROGENASES/REDUCTASES FAMILY MEMBER"/>
    <property type="match status" value="1"/>
</dbReference>
<keyword evidence="4" id="KW-1185">Reference proteome</keyword>
<organism evidence="3 4">
    <name type="scientific">Pseudomonas lurida</name>
    <dbReference type="NCBI Taxonomy" id="244566"/>
    <lineage>
        <taxon>Bacteria</taxon>
        <taxon>Pseudomonadati</taxon>
        <taxon>Pseudomonadota</taxon>
        <taxon>Gammaproteobacteria</taxon>
        <taxon>Pseudomonadales</taxon>
        <taxon>Pseudomonadaceae</taxon>
        <taxon>Pseudomonas</taxon>
    </lineage>
</organism>
<dbReference type="PRINTS" id="PR00080">
    <property type="entry name" value="SDRFAMILY"/>
</dbReference>
<gene>
    <name evidence="3" type="ORF">PSH67_19610</name>
</gene>
<dbReference type="InterPro" id="IPR036291">
    <property type="entry name" value="NAD(P)-bd_dom_sf"/>
</dbReference>
<evidence type="ECO:0000313" key="4">
    <source>
        <dbReference type="Proteomes" id="UP001236748"/>
    </source>
</evidence>
<comment type="similarity">
    <text evidence="1 2">Belongs to the short-chain dehydrogenases/reductases (SDR) family.</text>
</comment>
<evidence type="ECO:0000256" key="2">
    <source>
        <dbReference type="RuleBase" id="RU000363"/>
    </source>
</evidence>
<dbReference type="PRINTS" id="PR00081">
    <property type="entry name" value="GDHRDH"/>
</dbReference>
<dbReference type="InterPro" id="IPR020904">
    <property type="entry name" value="Sc_DH/Rdtase_CS"/>
</dbReference>
<dbReference type="InterPro" id="IPR002347">
    <property type="entry name" value="SDR_fam"/>
</dbReference>
<name>A0ABY9FNY6_9PSED</name>
<protein>
    <submittedName>
        <fullName evidence="3">SDR family NAD(P)-dependent oxidoreductase</fullName>
    </submittedName>
</protein>
<dbReference type="RefSeq" id="WP_047542172.1">
    <property type="nucleotide sequence ID" value="NZ_CP117450.1"/>
</dbReference>
<dbReference type="EMBL" id="CP117450">
    <property type="protein sequence ID" value="WLH05039.1"/>
    <property type="molecule type" value="Genomic_DNA"/>
</dbReference>
<evidence type="ECO:0000256" key="1">
    <source>
        <dbReference type="ARBA" id="ARBA00006484"/>
    </source>
</evidence>
<reference evidence="3 4" key="1">
    <citation type="submission" date="2023-02" db="EMBL/GenBank/DDBJ databases">
        <title>Evolution of Hrp T3SS in non-pathogenic Pseudomonas fluorescens.</title>
        <authorList>
            <person name="Liao K."/>
            <person name="Wei H."/>
            <person name="Gu Y."/>
        </authorList>
    </citation>
    <scope>NUCLEOTIDE SEQUENCE [LARGE SCALE GENOMIC DNA]</scope>
    <source>
        <strain evidence="3 4">FP2043</strain>
    </source>
</reference>
<dbReference type="SUPFAM" id="SSF51735">
    <property type="entry name" value="NAD(P)-binding Rossmann-fold domains"/>
    <property type="match status" value="1"/>
</dbReference>
<dbReference type="Pfam" id="PF00106">
    <property type="entry name" value="adh_short"/>
    <property type="match status" value="1"/>
</dbReference>
<accession>A0ABY9FNY6</accession>